<proteinExistence type="predicted"/>
<dbReference type="InterPro" id="IPR027392">
    <property type="entry name" value="TF_Znf"/>
</dbReference>
<name>A0ABV6C6M3_9GAMM</name>
<organism evidence="2 3">
    <name type="scientific">Thorsellia kenyensis</name>
    <dbReference type="NCBI Taxonomy" id="1549888"/>
    <lineage>
        <taxon>Bacteria</taxon>
        <taxon>Pseudomonadati</taxon>
        <taxon>Pseudomonadota</taxon>
        <taxon>Gammaproteobacteria</taxon>
        <taxon>Enterobacterales</taxon>
        <taxon>Thorselliaceae</taxon>
        <taxon>Thorsellia</taxon>
    </lineage>
</organism>
<evidence type="ECO:0000313" key="2">
    <source>
        <dbReference type="EMBL" id="MFC0178608.1"/>
    </source>
</evidence>
<comment type="caution">
    <text evidence="2">The sequence shown here is derived from an EMBL/GenBank/DDBJ whole genome shotgun (WGS) entry which is preliminary data.</text>
</comment>
<evidence type="ECO:0000259" key="1">
    <source>
        <dbReference type="Pfam" id="PF13453"/>
    </source>
</evidence>
<gene>
    <name evidence="2" type="ORF">ACFFIT_00575</name>
</gene>
<protein>
    <submittedName>
        <fullName evidence="2">Zf-TFIIB domain-containing protein</fullName>
    </submittedName>
</protein>
<dbReference type="Pfam" id="PF13453">
    <property type="entry name" value="Zn_ribbon_TFIIB"/>
    <property type="match status" value="1"/>
</dbReference>
<evidence type="ECO:0000313" key="3">
    <source>
        <dbReference type="Proteomes" id="UP001589758"/>
    </source>
</evidence>
<dbReference type="Proteomes" id="UP001589758">
    <property type="component" value="Unassembled WGS sequence"/>
</dbReference>
<dbReference type="EMBL" id="JBHLXE010000013">
    <property type="protein sequence ID" value="MFC0178608.1"/>
    <property type="molecule type" value="Genomic_DNA"/>
</dbReference>
<feature type="domain" description="Transcription factor zinc-finger" evidence="1">
    <location>
        <begin position="7"/>
        <end position="44"/>
    </location>
</feature>
<dbReference type="RefSeq" id="WP_385875418.1">
    <property type="nucleotide sequence ID" value="NZ_JBHLXE010000013.1"/>
</dbReference>
<accession>A0ABV6C6M3</accession>
<reference evidence="2 3" key="1">
    <citation type="submission" date="2024-09" db="EMBL/GenBank/DDBJ databases">
        <authorList>
            <person name="Sun Q."/>
            <person name="Mori K."/>
        </authorList>
    </citation>
    <scope>NUCLEOTIDE SEQUENCE [LARGE SCALE GENOMIC DNA]</scope>
    <source>
        <strain evidence="2 3">CCM 8545</strain>
    </source>
</reference>
<keyword evidence="3" id="KW-1185">Reference proteome</keyword>
<sequence>MPLLTSPIDGSPMKQINRFGIELDICPTSGGVWLDKGELEKLIQFIQESAEEDARHFASAKQGKADYDDNYYRREPQRKYSDDDYRRGHYKKKSGMSRIMDLFDF</sequence>